<evidence type="ECO:0000313" key="8">
    <source>
        <dbReference type="EMBL" id="RRC91635.1"/>
    </source>
</evidence>
<dbReference type="AlphaFoldDB" id="A0A3P1S4Q5"/>
<dbReference type="Pfam" id="PF07690">
    <property type="entry name" value="MFS_1"/>
    <property type="match status" value="1"/>
</dbReference>
<feature type="transmembrane region" description="Helical" evidence="6">
    <location>
        <begin position="165"/>
        <end position="184"/>
    </location>
</feature>
<dbReference type="EMBL" id="RJMK01000001">
    <property type="protein sequence ID" value="RSI09616.1"/>
    <property type="molecule type" value="Genomic_DNA"/>
</dbReference>
<evidence type="ECO:0000313" key="14">
    <source>
        <dbReference type="Proteomes" id="UP000277597"/>
    </source>
</evidence>
<evidence type="ECO:0000313" key="10">
    <source>
        <dbReference type="EMBL" id="RSI10854.1"/>
    </source>
</evidence>
<evidence type="ECO:0000256" key="4">
    <source>
        <dbReference type="ARBA" id="ARBA00022989"/>
    </source>
</evidence>
<dbReference type="GO" id="GO:0005886">
    <property type="term" value="C:plasma membrane"/>
    <property type="evidence" value="ECO:0007669"/>
    <property type="project" value="UniProtKB-SubCell"/>
</dbReference>
<gene>
    <name evidence="11" type="ORF">D8869_00465</name>
    <name evidence="10" type="ORF">D8887_03810</name>
    <name evidence="9" type="ORF">D8888_01655</name>
    <name evidence="8" type="ORF">EII39_08130</name>
    <name evidence="7" type="ORF">FKX92_01800</name>
</gene>
<dbReference type="CDD" id="cd06173">
    <property type="entry name" value="MFS_MefA_like"/>
    <property type="match status" value="1"/>
</dbReference>
<evidence type="ECO:0000256" key="5">
    <source>
        <dbReference type="ARBA" id="ARBA00023136"/>
    </source>
</evidence>
<evidence type="ECO:0000313" key="12">
    <source>
        <dbReference type="Proteomes" id="UP000269317"/>
    </source>
</evidence>
<comment type="subcellular location">
    <subcellularLocation>
        <location evidence="1">Cell membrane</location>
        <topology evidence="1">Multi-pass membrane protein</topology>
    </subcellularLocation>
</comment>
<name>A0A3P1S4Q5_STRSA</name>
<feature type="transmembrane region" description="Helical" evidence="6">
    <location>
        <begin position="247"/>
        <end position="266"/>
    </location>
</feature>
<feature type="transmembrane region" description="Helical" evidence="6">
    <location>
        <begin position="141"/>
        <end position="159"/>
    </location>
</feature>
<reference evidence="12 13" key="2">
    <citation type="submission" date="2018-11" db="EMBL/GenBank/DDBJ databases">
        <title>Species Designations Belie Phenotypic and Genotypic Heterogeneity in Oral Streptococci.</title>
        <authorList>
            <person name="Velsko I."/>
        </authorList>
    </citation>
    <scope>NUCLEOTIDE SEQUENCE [LARGE SCALE GENOMIC DNA]</scope>
    <source>
        <strain evidence="11 15">BCC37</strain>
        <strain evidence="10 12">KLC03</strain>
        <strain evidence="9 13">KLC04</strain>
    </source>
</reference>
<keyword evidence="5 6" id="KW-0472">Membrane</keyword>
<evidence type="ECO:0000256" key="1">
    <source>
        <dbReference type="ARBA" id="ARBA00004651"/>
    </source>
</evidence>
<dbReference type="InterPro" id="IPR036259">
    <property type="entry name" value="MFS_trans_sf"/>
</dbReference>
<reference evidence="7 16" key="3">
    <citation type="submission" date="2019-06" db="EMBL/GenBank/DDBJ databases">
        <title>Genome sequence and analysis of a MDR-Streptococcus sanguis isolated from throat swab of children with scarlet fever from Hangzhou,China.</title>
        <authorList>
            <person name="Huang Y."/>
            <person name="Xie L."/>
            <person name="Liu W."/>
        </authorList>
    </citation>
    <scope>NUCLEOTIDE SEQUENCE [LARGE SCALE GENOMIC DNA]</scope>
    <source>
        <strain evidence="7 16">S28</strain>
    </source>
</reference>
<proteinExistence type="predicted"/>
<organism evidence="8 14">
    <name type="scientific">Streptococcus sanguinis</name>
    <dbReference type="NCBI Taxonomy" id="1305"/>
    <lineage>
        <taxon>Bacteria</taxon>
        <taxon>Bacillati</taxon>
        <taxon>Bacillota</taxon>
        <taxon>Bacilli</taxon>
        <taxon>Lactobacillales</taxon>
        <taxon>Streptococcaceae</taxon>
        <taxon>Streptococcus</taxon>
    </lineage>
</organism>
<feature type="transmembrane region" description="Helical" evidence="6">
    <location>
        <begin position="213"/>
        <end position="235"/>
    </location>
</feature>
<feature type="transmembrane region" description="Helical" evidence="6">
    <location>
        <begin position="42"/>
        <end position="62"/>
    </location>
</feature>
<dbReference type="InterPro" id="IPR011701">
    <property type="entry name" value="MFS"/>
</dbReference>
<feature type="transmembrane region" description="Helical" evidence="6">
    <location>
        <begin position="365"/>
        <end position="385"/>
    </location>
</feature>
<dbReference type="GO" id="GO:0022857">
    <property type="term" value="F:transmembrane transporter activity"/>
    <property type="evidence" value="ECO:0007669"/>
    <property type="project" value="InterPro"/>
</dbReference>
<dbReference type="EMBL" id="RJML01000003">
    <property type="protein sequence ID" value="RSI10854.1"/>
    <property type="molecule type" value="Genomic_DNA"/>
</dbReference>
<dbReference type="EMBL" id="VIBR01000001">
    <property type="protein sequence ID" value="KAA0119298.1"/>
    <property type="molecule type" value="Genomic_DNA"/>
</dbReference>
<evidence type="ECO:0000313" key="16">
    <source>
        <dbReference type="Proteomes" id="UP000324105"/>
    </source>
</evidence>
<evidence type="ECO:0000256" key="2">
    <source>
        <dbReference type="ARBA" id="ARBA00022475"/>
    </source>
</evidence>
<dbReference type="RefSeq" id="WP_004186382.1">
    <property type="nucleotide sequence ID" value="NZ_CP071418.1"/>
</dbReference>
<accession>A0A3P1S4Q5</accession>
<dbReference type="Proteomes" id="UP000280406">
    <property type="component" value="Unassembled WGS sequence"/>
</dbReference>
<evidence type="ECO:0000313" key="9">
    <source>
        <dbReference type="EMBL" id="RSI09616.1"/>
    </source>
</evidence>
<sequence>MNKENKNILLLLIRGQTTHFGNIIFDYANKLLIANLAVNSSFFMMIYLSSESVIQLFLNLFTGHFADFNNRKRILILTDLIAGAVTFLLFLFYNPDNIWAFVIVNIILAILFSFNRPTYKAIVRDLLSSEGIHKYNSISKILAEVVAVSAPIFSVFVIQEFGFKYGMLINSISFFISAICEHYFHILKVNKANNTSFLSGIADGFKYVVNDKALLIILVASAVLNFLDAIYSFYLPFTSSFSGYKNIYAYILIAQSIGSIGGALIAGVYKKTLKPEQFFHLLLPGAGALFLIGFASSSQLLVLVLFGIFTSSVTLFNVNLMSHLQITVNSEFLGRVFSIIFTISGIFVPFGSFVASVIDMKNWNIFQYIGLGQFVIYILCLIIFIQIKKPNT</sequence>
<dbReference type="Proteomes" id="UP000272846">
    <property type="component" value="Unassembled WGS sequence"/>
</dbReference>
<dbReference type="PANTHER" id="PTHR23513:SF11">
    <property type="entry name" value="STAPHYLOFERRIN A TRANSPORTER"/>
    <property type="match status" value="1"/>
</dbReference>
<evidence type="ECO:0000256" key="6">
    <source>
        <dbReference type="SAM" id="Phobius"/>
    </source>
</evidence>
<feature type="transmembrane region" description="Helical" evidence="6">
    <location>
        <begin position="332"/>
        <end position="353"/>
    </location>
</feature>
<dbReference type="Proteomes" id="UP000269317">
    <property type="component" value="Unassembled WGS sequence"/>
</dbReference>
<keyword evidence="3 6" id="KW-0812">Transmembrane</keyword>
<evidence type="ECO:0000313" key="15">
    <source>
        <dbReference type="Proteomes" id="UP000280406"/>
    </source>
</evidence>
<feature type="transmembrane region" description="Helical" evidence="6">
    <location>
        <begin position="301"/>
        <end position="320"/>
    </location>
</feature>
<dbReference type="SUPFAM" id="SSF103473">
    <property type="entry name" value="MFS general substrate transporter"/>
    <property type="match status" value="1"/>
</dbReference>
<dbReference type="Proteomes" id="UP000324105">
    <property type="component" value="Unassembled WGS sequence"/>
</dbReference>
<dbReference type="PANTHER" id="PTHR23513">
    <property type="entry name" value="INTEGRAL MEMBRANE EFFLUX PROTEIN-RELATED"/>
    <property type="match status" value="1"/>
</dbReference>
<dbReference type="Proteomes" id="UP000277597">
    <property type="component" value="Unassembled WGS sequence"/>
</dbReference>
<evidence type="ECO:0000313" key="13">
    <source>
        <dbReference type="Proteomes" id="UP000272846"/>
    </source>
</evidence>
<feature type="transmembrane region" description="Helical" evidence="6">
    <location>
        <begin position="98"/>
        <end position="114"/>
    </location>
</feature>
<keyword evidence="4 6" id="KW-1133">Transmembrane helix</keyword>
<comment type="caution">
    <text evidence="8">The sequence shown here is derived from an EMBL/GenBank/DDBJ whole genome shotgun (WGS) entry which is preliminary data.</text>
</comment>
<dbReference type="Gene3D" id="1.20.1250.20">
    <property type="entry name" value="MFS general substrate transporter like domains"/>
    <property type="match status" value="1"/>
</dbReference>
<dbReference type="EMBL" id="RQZI01000008">
    <property type="protein sequence ID" value="RRC91635.1"/>
    <property type="molecule type" value="Genomic_DNA"/>
</dbReference>
<dbReference type="EMBL" id="RJND01000001">
    <property type="protein sequence ID" value="RSI54003.1"/>
    <property type="molecule type" value="Genomic_DNA"/>
</dbReference>
<protein>
    <submittedName>
        <fullName evidence="9">Enterobactin exporter EntS</fullName>
    </submittedName>
    <submittedName>
        <fullName evidence="8">MFS transporter</fullName>
    </submittedName>
</protein>
<evidence type="ECO:0000313" key="7">
    <source>
        <dbReference type="EMBL" id="KAA0119298.1"/>
    </source>
</evidence>
<feature type="transmembrane region" description="Helical" evidence="6">
    <location>
        <begin position="278"/>
        <end position="295"/>
    </location>
</feature>
<reference evidence="8 14" key="1">
    <citation type="submission" date="2018-11" db="EMBL/GenBank/DDBJ databases">
        <title>Genomes From Bacteria Associated with the Canine Oral Cavity: a Test Case for Automated Genome-Based Taxonomic Assignment.</title>
        <authorList>
            <person name="Coil D.A."/>
            <person name="Jospin G."/>
            <person name="Darling A.E."/>
            <person name="Wallis C."/>
            <person name="Davis I.J."/>
            <person name="Harris S."/>
            <person name="Eisen J.A."/>
            <person name="Holcombe L.J."/>
            <person name="O'Flynn C."/>
        </authorList>
    </citation>
    <scope>NUCLEOTIDE SEQUENCE [LARGE SCALE GENOMIC DNA]</scope>
    <source>
        <strain evidence="8 14">OH953</strain>
    </source>
</reference>
<keyword evidence="2" id="KW-1003">Cell membrane</keyword>
<evidence type="ECO:0000256" key="3">
    <source>
        <dbReference type="ARBA" id="ARBA00022692"/>
    </source>
</evidence>
<evidence type="ECO:0000313" key="11">
    <source>
        <dbReference type="EMBL" id="RSI54003.1"/>
    </source>
</evidence>
<feature type="transmembrane region" description="Helical" evidence="6">
    <location>
        <begin position="74"/>
        <end position="92"/>
    </location>
</feature>